<keyword evidence="1" id="KW-0433">Leucine-rich repeat</keyword>
<dbReference type="PANTHER" id="PTHR24373:SF275">
    <property type="entry name" value="TIR DOMAIN-CONTAINING PROTEIN"/>
    <property type="match status" value="1"/>
</dbReference>
<gene>
    <name evidence="6" type="ORF">PVAND_017210</name>
</gene>
<keyword evidence="2 5" id="KW-0732">Signal</keyword>
<dbReference type="AlphaFoldDB" id="A0A9J6BHZ1"/>
<name>A0A9J6BHZ1_POLVA</name>
<reference evidence="6" key="1">
    <citation type="submission" date="2021-03" db="EMBL/GenBank/DDBJ databases">
        <title>Chromosome level genome of the anhydrobiotic midge Polypedilum vanderplanki.</title>
        <authorList>
            <person name="Yoshida Y."/>
            <person name="Kikawada T."/>
            <person name="Gusev O."/>
        </authorList>
    </citation>
    <scope>NUCLEOTIDE SEQUENCE</scope>
    <source>
        <strain evidence="6">NIAS01</strain>
        <tissue evidence="6">Whole body or cell culture</tissue>
    </source>
</reference>
<feature type="chain" id="PRO_5039930541" description="Leucine rich repeat protein" evidence="5">
    <location>
        <begin position="21"/>
        <end position="237"/>
    </location>
</feature>
<evidence type="ECO:0000313" key="7">
    <source>
        <dbReference type="Proteomes" id="UP001107558"/>
    </source>
</evidence>
<dbReference type="Proteomes" id="UP001107558">
    <property type="component" value="Chromosome 4"/>
</dbReference>
<dbReference type="EMBL" id="JADBJN010000004">
    <property type="protein sequence ID" value="KAG5669322.1"/>
    <property type="molecule type" value="Genomic_DNA"/>
</dbReference>
<dbReference type="Gene3D" id="3.80.10.10">
    <property type="entry name" value="Ribonuclease Inhibitor"/>
    <property type="match status" value="1"/>
</dbReference>
<dbReference type="InterPro" id="IPR001611">
    <property type="entry name" value="Leu-rich_rpt"/>
</dbReference>
<feature type="transmembrane region" description="Helical" evidence="4">
    <location>
        <begin position="206"/>
        <end position="229"/>
    </location>
</feature>
<keyword evidence="3" id="KW-0677">Repeat</keyword>
<dbReference type="PROSITE" id="PS51450">
    <property type="entry name" value="LRR"/>
    <property type="match status" value="1"/>
</dbReference>
<evidence type="ECO:0000313" key="6">
    <source>
        <dbReference type="EMBL" id="KAG5669322.1"/>
    </source>
</evidence>
<proteinExistence type="predicted"/>
<comment type="caution">
    <text evidence="6">The sequence shown here is derived from an EMBL/GenBank/DDBJ whole genome shotgun (WGS) entry which is preliminary data.</text>
</comment>
<keyword evidence="4" id="KW-0472">Membrane</keyword>
<keyword evidence="4" id="KW-0812">Transmembrane</keyword>
<evidence type="ECO:0000256" key="2">
    <source>
        <dbReference type="ARBA" id="ARBA00022729"/>
    </source>
</evidence>
<evidence type="ECO:0008006" key="8">
    <source>
        <dbReference type="Google" id="ProtNLM"/>
    </source>
</evidence>
<dbReference type="SUPFAM" id="SSF52058">
    <property type="entry name" value="L domain-like"/>
    <property type="match status" value="1"/>
</dbReference>
<keyword evidence="4" id="KW-1133">Transmembrane helix</keyword>
<organism evidence="6 7">
    <name type="scientific">Polypedilum vanderplanki</name>
    <name type="common">Sleeping chironomid midge</name>
    <dbReference type="NCBI Taxonomy" id="319348"/>
    <lineage>
        <taxon>Eukaryota</taxon>
        <taxon>Metazoa</taxon>
        <taxon>Ecdysozoa</taxon>
        <taxon>Arthropoda</taxon>
        <taxon>Hexapoda</taxon>
        <taxon>Insecta</taxon>
        <taxon>Pterygota</taxon>
        <taxon>Neoptera</taxon>
        <taxon>Endopterygota</taxon>
        <taxon>Diptera</taxon>
        <taxon>Nematocera</taxon>
        <taxon>Chironomoidea</taxon>
        <taxon>Chironomidae</taxon>
        <taxon>Chironominae</taxon>
        <taxon>Polypedilum</taxon>
        <taxon>Polypedilum</taxon>
    </lineage>
</organism>
<evidence type="ECO:0000256" key="5">
    <source>
        <dbReference type="SAM" id="SignalP"/>
    </source>
</evidence>
<dbReference type="OrthoDB" id="676979at2759"/>
<evidence type="ECO:0000256" key="3">
    <source>
        <dbReference type="ARBA" id="ARBA00022737"/>
    </source>
</evidence>
<dbReference type="PANTHER" id="PTHR24373">
    <property type="entry name" value="SLIT RELATED LEUCINE-RICH REPEAT NEURONAL PROTEIN"/>
    <property type="match status" value="1"/>
</dbReference>
<dbReference type="Pfam" id="PF13855">
    <property type="entry name" value="LRR_8"/>
    <property type="match status" value="1"/>
</dbReference>
<dbReference type="InterPro" id="IPR050328">
    <property type="entry name" value="Dev_Immune_Receptor"/>
</dbReference>
<evidence type="ECO:0000256" key="1">
    <source>
        <dbReference type="ARBA" id="ARBA00022614"/>
    </source>
</evidence>
<evidence type="ECO:0000256" key="4">
    <source>
        <dbReference type="SAM" id="Phobius"/>
    </source>
</evidence>
<accession>A0A9J6BHZ1</accession>
<dbReference type="InterPro" id="IPR032675">
    <property type="entry name" value="LRR_dom_sf"/>
</dbReference>
<dbReference type="SMART" id="SM00369">
    <property type="entry name" value="LRR_TYP"/>
    <property type="match status" value="2"/>
</dbReference>
<protein>
    <recommendedName>
        <fullName evidence="8">Leucine rich repeat protein</fullName>
    </recommendedName>
</protein>
<keyword evidence="7" id="KW-1185">Reference proteome</keyword>
<sequence length="237" mass="27295">MNKFLILSIYFLTTIILTSSVELECQFNVNLDSEYECEVQDNEIFGNSLVTITDIDGEHLAGKTNRNVQKLIISNIPKVKFVPKEIGKFFKKLTTLEITNANLIKIKQIDLQQFLKLKKLILNDNEIEIIEEELFESTPKLEYIDLSNNKISLIDPSAFSNLKNLQNLYLVNNTCEFFIKNAENQNDLRDLIEEIENRKCYAPSSYVATFIVLTVILFVIIALIATIFAEKFILIKK</sequence>
<feature type="signal peptide" evidence="5">
    <location>
        <begin position="1"/>
        <end position="20"/>
    </location>
</feature>
<dbReference type="InterPro" id="IPR003591">
    <property type="entry name" value="Leu-rich_rpt_typical-subtyp"/>
</dbReference>